<keyword evidence="3" id="KW-1185">Reference proteome</keyword>
<gene>
    <name evidence="2" type="ORF">VPNG_06005</name>
</gene>
<dbReference type="InParanoid" id="A0A423XAW2"/>
<accession>A0A423XAW2</accession>
<evidence type="ECO:0000256" key="1">
    <source>
        <dbReference type="SAM" id="Coils"/>
    </source>
</evidence>
<feature type="coiled-coil region" evidence="1">
    <location>
        <begin position="119"/>
        <end position="146"/>
    </location>
</feature>
<sequence>MPPKRKQSQSFTHDAVTTGRSKIRRKYGAKAVDQWTPQKVLLYLNKLPQDAAKDWGHGPFQQALDTAAADAVDERMGPNAVIDLHDYTDERERVFGNQAAGELISALLGQIDDDGAGRLACILQEKEIAEVRAAQAEDALAHLQEIVPLDPQDALAFTVTNLETPVHDAGWVYGILWNSALQWMGARLRTMRGYLQHIGASTQEPTDFHNRMRMINIRIHGGNIRADALMCKIDFGADRHKDGNYDIYMRSAFKKIYEMDVDDGYWLAKHGDTASQGVDWGATVGLIDKYIGVRDSVSELSKQPAKYSAGHNAFKAFTTHVSELITLAQTSPDWVASAADLATYAQTRTAVITQCSQWMYKHSNLWTHYAAMTPHWAPADYLRDVWTTKQRAVVKPGGARITLRPQERINYSV</sequence>
<dbReference type="OrthoDB" id="5232087at2759"/>
<dbReference type="Proteomes" id="UP000285146">
    <property type="component" value="Unassembled WGS sequence"/>
</dbReference>
<dbReference type="EMBL" id="LKEB01000022">
    <property type="protein sequence ID" value="ROW13031.1"/>
    <property type="molecule type" value="Genomic_DNA"/>
</dbReference>
<name>A0A423XAW2_9PEZI</name>
<evidence type="ECO:0000313" key="3">
    <source>
        <dbReference type="Proteomes" id="UP000285146"/>
    </source>
</evidence>
<dbReference type="AlphaFoldDB" id="A0A423XAW2"/>
<protein>
    <submittedName>
        <fullName evidence="2">Uncharacterized protein</fullName>
    </submittedName>
</protein>
<reference evidence="2 3" key="1">
    <citation type="submission" date="2015-09" db="EMBL/GenBank/DDBJ databases">
        <title>Host preference determinants of Valsa canker pathogens revealed by comparative genomics.</title>
        <authorList>
            <person name="Yin Z."/>
            <person name="Huang L."/>
        </authorList>
    </citation>
    <scope>NUCLEOTIDE SEQUENCE [LARGE SCALE GENOMIC DNA]</scope>
    <source>
        <strain evidence="2 3">SXYLt</strain>
    </source>
</reference>
<proteinExistence type="predicted"/>
<organism evidence="2 3">
    <name type="scientific">Cytospora leucostoma</name>
    <dbReference type="NCBI Taxonomy" id="1230097"/>
    <lineage>
        <taxon>Eukaryota</taxon>
        <taxon>Fungi</taxon>
        <taxon>Dikarya</taxon>
        <taxon>Ascomycota</taxon>
        <taxon>Pezizomycotina</taxon>
        <taxon>Sordariomycetes</taxon>
        <taxon>Sordariomycetidae</taxon>
        <taxon>Diaporthales</taxon>
        <taxon>Cytosporaceae</taxon>
        <taxon>Cytospora</taxon>
    </lineage>
</organism>
<comment type="caution">
    <text evidence="2">The sequence shown here is derived from an EMBL/GenBank/DDBJ whole genome shotgun (WGS) entry which is preliminary data.</text>
</comment>
<evidence type="ECO:0000313" key="2">
    <source>
        <dbReference type="EMBL" id="ROW13031.1"/>
    </source>
</evidence>
<keyword evidence="1" id="KW-0175">Coiled coil</keyword>